<evidence type="ECO:0000313" key="7">
    <source>
        <dbReference type="Proteomes" id="UP000237222"/>
    </source>
</evidence>
<dbReference type="PANTHER" id="PTHR43133">
    <property type="entry name" value="RNA POLYMERASE ECF-TYPE SIGMA FACTO"/>
    <property type="match status" value="1"/>
</dbReference>
<sequence length="211" mass="24052">MLFPNLIKMRAGLLILILKFSLLLPMTSLSNGDVDHLIAELQRGGERRKLAVTQLYTEFADKIIKFLKLRGIADAKAEDILHDIFIAFIERANSFTPIGQGRGWIWTVVRSKLADRYRSAEKTTSIIDGDDWLFDEESYDEDRLKACIEGQMSVFSRDNPEAAQALSWVMDDELDLRSVASLLGRSYGATREFMSQIKHKLRLYIDSCLSN</sequence>
<protein>
    <recommendedName>
        <fullName evidence="5">RNA polymerase sigma-70 region 2 domain-containing protein</fullName>
    </recommendedName>
</protein>
<evidence type="ECO:0000313" key="6">
    <source>
        <dbReference type="EMBL" id="POP52861.1"/>
    </source>
</evidence>
<dbReference type="GO" id="GO:0006352">
    <property type="term" value="P:DNA-templated transcription initiation"/>
    <property type="evidence" value="ECO:0007669"/>
    <property type="project" value="InterPro"/>
</dbReference>
<dbReference type="Proteomes" id="UP000237222">
    <property type="component" value="Unassembled WGS sequence"/>
</dbReference>
<evidence type="ECO:0000256" key="3">
    <source>
        <dbReference type="ARBA" id="ARBA00023125"/>
    </source>
</evidence>
<comment type="caution">
    <text evidence="6">The sequence shown here is derived from an EMBL/GenBank/DDBJ whole genome shotgun (WGS) entry which is preliminary data.</text>
</comment>
<feature type="domain" description="RNA polymerase sigma-70 region 2" evidence="5">
    <location>
        <begin position="55"/>
        <end position="122"/>
    </location>
</feature>
<evidence type="ECO:0000256" key="2">
    <source>
        <dbReference type="ARBA" id="ARBA00023082"/>
    </source>
</evidence>
<accession>A0A2S4HGP0</accession>
<dbReference type="InterPro" id="IPR007627">
    <property type="entry name" value="RNA_pol_sigma70_r2"/>
</dbReference>
<keyword evidence="3" id="KW-0238">DNA-binding</keyword>
<dbReference type="InterPro" id="IPR013325">
    <property type="entry name" value="RNA_pol_sigma_r2"/>
</dbReference>
<dbReference type="Gene3D" id="1.10.1740.10">
    <property type="match status" value="1"/>
</dbReference>
<reference evidence="6" key="1">
    <citation type="submission" date="2018-01" db="EMBL/GenBank/DDBJ databases">
        <authorList>
            <person name="Yu X.-D."/>
        </authorList>
    </citation>
    <scope>NUCLEOTIDE SEQUENCE</scope>
    <source>
        <strain evidence="6">ZX-21</strain>
    </source>
</reference>
<dbReference type="AlphaFoldDB" id="A0A2S4HGP0"/>
<dbReference type="EMBL" id="PQGG01000021">
    <property type="protein sequence ID" value="POP52861.1"/>
    <property type="molecule type" value="Genomic_DNA"/>
</dbReference>
<dbReference type="Pfam" id="PF04542">
    <property type="entry name" value="Sigma70_r2"/>
    <property type="match status" value="1"/>
</dbReference>
<gene>
    <name evidence="6" type="ORF">C0068_09570</name>
</gene>
<evidence type="ECO:0000259" key="5">
    <source>
        <dbReference type="Pfam" id="PF04542"/>
    </source>
</evidence>
<keyword evidence="4" id="KW-0804">Transcription</keyword>
<dbReference type="GO" id="GO:0003677">
    <property type="term" value="F:DNA binding"/>
    <property type="evidence" value="ECO:0007669"/>
    <property type="project" value="UniProtKB-KW"/>
</dbReference>
<dbReference type="GO" id="GO:0016987">
    <property type="term" value="F:sigma factor activity"/>
    <property type="evidence" value="ECO:0007669"/>
    <property type="project" value="UniProtKB-KW"/>
</dbReference>
<keyword evidence="1" id="KW-0805">Transcription regulation</keyword>
<name>A0A2S4HGP0_9GAMM</name>
<proteinExistence type="predicted"/>
<evidence type="ECO:0000256" key="1">
    <source>
        <dbReference type="ARBA" id="ARBA00023015"/>
    </source>
</evidence>
<dbReference type="SUPFAM" id="SSF88946">
    <property type="entry name" value="Sigma2 domain of RNA polymerase sigma factors"/>
    <property type="match status" value="1"/>
</dbReference>
<dbReference type="PANTHER" id="PTHR43133:SF8">
    <property type="entry name" value="RNA POLYMERASE SIGMA FACTOR HI_1459-RELATED"/>
    <property type="match status" value="1"/>
</dbReference>
<evidence type="ECO:0000256" key="4">
    <source>
        <dbReference type="ARBA" id="ARBA00023163"/>
    </source>
</evidence>
<keyword evidence="2" id="KW-0731">Sigma factor</keyword>
<dbReference type="InterPro" id="IPR039425">
    <property type="entry name" value="RNA_pol_sigma-70-like"/>
</dbReference>
<organism evidence="6 7">
    <name type="scientific">Zhongshania marina</name>
    <dbReference type="NCBI Taxonomy" id="2304603"/>
    <lineage>
        <taxon>Bacteria</taxon>
        <taxon>Pseudomonadati</taxon>
        <taxon>Pseudomonadota</taxon>
        <taxon>Gammaproteobacteria</taxon>
        <taxon>Cellvibrionales</taxon>
        <taxon>Spongiibacteraceae</taxon>
        <taxon>Zhongshania</taxon>
    </lineage>
</organism>